<dbReference type="PROSITE" id="PS51000">
    <property type="entry name" value="HTH_DEOR_2"/>
    <property type="match status" value="1"/>
</dbReference>
<gene>
    <name evidence="6" type="ORF">QF035_003091</name>
</gene>
<organism evidence="6 7">
    <name type="scientific">Streptomyces umbrinus</name>
    <dbReference type="NCBI Taxonomy" id="67370"/>
    <lineage>
        <taxon>Bacteria</taxon>
        <taxon>Bacillati</taxon>
        <taxon>Actinomycetota</taxon>
        <taxon>Actinomycetes</taxon>
        <taxon>Kitasatosporales</taxon>
        <taxon>Streptomycetaceae</taxon>
        <taxon>Streptomyces</taxon>
        <taxon>Streptomyces phaeochromogenes group</taxon>
    </lineage>
</organism>
<keyword evidence="3" id="KW-0804">Transcription</keyword>
<dbReference type="Pfam" id="PF13377">
    <property type="entry name" value="Peripla_BP_3"/>
    <property type="match status" value="1"/>
</dbReference>
<evidence type="ECO:0000313" key="6">
    <source>
        <dbReference type="EMBL" id="MDQ1025509.1"/>
    </source>
</evidence>
<dbReference type="Gene3D" id="1.10.10.10">
    <property type="entry name" value="Winged helix-like DNA-binding domain superfamily/Winged helix DNA-binding domain"/>
    <property type="match status" value="1"/>
</dbReference>
<dbReference type="EMBL" id="JAUSZI010000002">
    <property type="protein sequence ID" value="MDQ1025509.1"/>
    <property type="molecule type" value="Genomic_DNA"/>
</dbReference>
<dbReference type="PANTHER" id="PTHR30146:SF155">
    <property type="entry name" value="ALANINE RACEMASE"/>
    <property type="match status" value="1"/>
</dbReference>
<dbReference type="Proteomes" id="UP001230328">
    <property type="component" value="Unassembled WGS sequence"/>
</dbReference>
<evidence type="ECO:0000256" key="3">
    <source>
        <dbReference type="ARBA" id="ARBA00023163"/>
    </source>
</evidence>
<dbReference type="Pfam" id="PF08220">
    <property type="entry name" value="HTH_DeoR"/>
    <property type="match status" value="1"/>
</dbReference>
<evidence type="ECO:0000313" key="7">
    <source>
        <dbReference type="Proteomes" id="UP001230328"/>
    </source>
</evidence>
<accession>A0ABU0SSM7</accession>
<dbReference type="InterPro" id="IPR036390">
    <property type="entry name" value="WH_DNA-bd_sf"/>
</dbReference>
<dbReference type="InterPro" id="IPR046335">
    <property type="entry name" value="LacI/GalR-like_sensor"/>
</dbReference>
<keyword evidence="2 6" id="KW-0238">DNA-binding</keyword>
<dbReference type="PANTHER" id="PTHR30146">
    <property type="entry name" value="LACI-RELATED TRANSCRIPTIONAL REPRESSOR"/>
    <property type="match status" value="1"/>
</dbReference>
<evidence type="ECO:0000256" key="2">
    <source>
        <dbReference type="ARBA" id="ARBA00023125"/>
    </source>
</evidence>
<evidence type="ECO:0000256" key="4">
    <source>
        <dbReference type="SAM" id="MobiDB-lite"/>
    </source>
</evidence>
<evidence type="ECO:0000256" key="1">
    <source>
        <dbReference type="ARBA" id="ARBA00023015"/>
    </source>
</evidence>
<dbReference type="InterPro" id="IPR028082">
    <property type="entry name" value="Peripla_BP_I"/>
</dbReference>
<dbReference type="SUPFAM" id="SSF46785">
    <property type="entry name" value="Winged helix' DNA-binding domain"/>
    <property type="match status" value="1"/>
</dbReference>
<dbReference type="GO" id="GO:0003677">
    <property type="term" value="F:DNA binding"/>
    <property type="evidence" value="ECO:0007669"/>
    <property type="project" value="UniProtKB-KW"/>
</dbReference>
<evidence type="ECO:0000259" key="5">
    <source>
        <dbReference type="PROSITE" id="PS51000"/>
    </source>
</evidence>
<dbReference type="SMART" id="SM00420">
    <property type="entry name" value="HTH_DEOR"/>
    <property type="match status" value="1"/>
</dbReference>
<dbReference type="InterPro" id="IPR036388">
    <property type="entry name" value="WH-like_DNA-bd_sf"/>
</dbReference>
<dbReference type="SUPFAM" id="SSF53822">
    <property type="entry name" value="Periplasmic binding protein-like I"/>
    <property type="match status" value="1"/>
</dbReference>
<keyword evidence="1" id="KW-0805">Transcription regulation</keyword>
<dbReference type="PRINTS" id="PR00037">
    <property type="entry name" value="HTHLACR"/>
</dbReference>
<dbReference type="InterPro" id="IPR018356">
    <property type="entry name" value="Tscrpt_reg_HTH_DeoR_CS"/>
</dbReference>
<feature type="region of interest" description="Disordered" evidence="4">
    <location>
        <begin position="1"/>
        <end position="25"/>
    </location>
</feature>
<feature type="domain" description="HTH deoR-type" evidence="5">
    <location>
        <begin position="26"/>
        <end position="81"/>
    </location>
</feature>
<protein>
    <submittedName>
        <fullName evidence="6">DNA-binding LacI/PurR family transcriptional regulator</fullName>
    </submittedName>
</protein>
<dbReference type="Gene3D" id="3.40.50.2300">
    <property type="match status" value="2"/>
</dbReference>
<reference evidence="6 7" key="1">
    <citation type="submission" date="2023-07" db="EMBL/GenBank/DDBJ databases">
        <title>Comparative genomics of wheat-associated soil bacteria to identify genetic determinants of phenazine resistance.</title>
        <authorList>
            <person name="Mouncey N."/>
        </authorList>
    </citation>
    <scope>NUCLEOTIDE SEQUENCE [LARGE SCALE GENOMIC DNA]</scope>
    <source>
        <strain evidence="6 7">V2I4</strain>
    </source>
</reference>
<sequence>MRTAVRWWPGGAADVGGSGGDMRESARTRQDRIAETVRDRGVARITDLADELGVSVVTVRRDVEDLARRGEVRRGHGVARSLRPVPEEVPVGGDAVAMVVPESNTYLTEAVQGAREAAAKAGLRLALHITAGDGGSEREAVRQAVDAGARGLLLSPHWRTRAEAEADHSWLAALDVPAVLVERRPARAGGIYSLDCVRTDHAYGVHLALGHLVGLGHRRIVLAARDDSPTARVIRAEFAEQTAALGLAEGCPTILSSSTAGPDPRVADPRESDLVEAVGRSGATAVLIHSDMDALMLVQRLLAAGIDVPGRCSVVAYNDVVADMGPVPLTAVAPPKTELGRTGVELLLRRLDMAGGGLRPGATRHVELLPGLVIRESTAAPVV</sequence>
<dbReference type="InterPro" id="IPR001034">
    <property type="entry name" value="DeoR_HTH"/>
</dbReference>
<comment type="caution">
    <text evidence="6">The sequence shown here is derived from an EMBL/GenBank/DDBJ whole genome shotgun (WGS) entry which is preliminary data.</text>
</comment>
<proteinExistence type="predicted"/>
<keyword evidence="7" id="KW-1185">Reference proteome</keyword>
<name>A0ABU0SSM7_9ACTN</name>
<dbReference type="PROSITE" id="PS00894">
    <property type="entry name" value="HTH_DEOR_1"/>
    <property type="match status" value="1"/>
</dbReference>